<comment type="caution">
    <text evidence="10">The sequence shown here is derived from an EMBL/GenBank/DDBJ whole genome shotgun (WGS) entry which is preliminary data.</text>
</comment>
<reference evidence="10 11" key="1">
    <citation type="submission" date="2020-04" db="EMBL/GenBank/DDBJ databases">
        <authorList>
            <person name="Zhang R."/>
            <person name="Schippers A."/>
        </authorList>
    </citation>
    <scope>NUCLEOTIDE SEQUENCE [LARGE SCALE GENOMIC DNA]</scope>
    <source>
        <strain evidence="10 11">DSM 109850</strain>
    </source>
</reference>
<dbReference type="NCBIfam" id="TIGR02024">
    <property type="entry name" value="FtcD"/>
    <property type="match status" value="1"/>
</dbReference>
<evidence type="ECO:0000256" key="4">
    <source>
        <dbReference type="ARBA" id="ARBA00022490"/>
    </source>
</evidence>
<dbReference type="InterPro" id="IPR012886">
    <property type="entry name" value="Formiminotransferase_N"/>
</dbReference>
<dbReference type="InterPro" id="IPR037064">
    <property type="entry name" value="Formiminotransferase_N_sf"/>
</dbReference>
<comment type="pathway">
    <text evidence="2">Amino-acid degradation; L-histidine degradation into L-glutamate; L-glutamate from N-formimidoyl-L-glutamate (transferase route): step 1/1.</text>
</comment>
<dbReference type="Pfam" id="PF07837">
    <property type="entry name" value="FTCD_N"/>
    <property type="match status" value="1"/>
</dbReference>
<keyword evidence="7" id="KW-0290">Folate-binding</keyword>
<evidence type="ECO:0000256" key="7">
    <source>
        <dbReference type="ARBA" id="ARBA00022954"/>
    </source>
</evidence>
<dbReference type="Gene3D" id="3.30.990.10">
    <property type="entry name" value="Formiminotransferase, N-terminal subdomain"/>
    <property type="match status" value="1"/>
</dbReference>
<evidence type="ECO:0000259" key="9">
    <source>
        <dbReference type="SMART" id="SM01222"/>
    </source>
</evidence>
<dbReference type="InterPro" id="IPR022384">
    <property type="entry name" value="FormiminoTrfase_cat_dom_sf"/>
</dbReference>
<sequence>MSEPIFECIPNFSEGRRAEVLDALIRAAEGPSVKVLGIHADPDHNRSVLTIAGPGDALFEAVFRTMRVAVDKIDLRQHEGAHPRIGAVDVVPWVALDNQSWDAAVGWATKLGERTADELKLPVFFYEMAARRPDRRNLADVRRSQFEGLETRLAHDPPDLGPVSPHPSAGAVAIGARRPLIAFNVILGTDDAGVARQIARAVRGASGGLAGVKALGFRLISKGRVQVSMNLVNYRTTPLPRALELVRMEAARHGVAVVGTELVGFMPMDAVEDVMRYYLQQPDFDRGRILEVALDQNRRDPDE</sequence>
<dbReference type="InterPro" id="IPR037070">
    <property type="entry name" value="Formiminotransferase_C_sf"/>
</dbReference>
<dbReference type="GO" id="GO:0019557">
    <property type="term" value="P:L-histidine catabolic process to glutamate and formate"/>
    <property type="evidence" value="ECO:0007669"/>
    <property type="project" value="UniProtKB-UniPathway"/>
</dbReference>
<dbReference type="EMBL" id="JABBVZ010000043">
    <property type="protein sequence ID" value="NMP23209.1"/>
    <property type="molecule type" value="Genomic_DNA"/>
</dbReference>
<dbReference type="GO" id="GO:0005737">
    <property type="term" value="C:cytoplasm"/>
    <property type="evidence" value="ECO:0007669"/>
    <property type="project" value="UniProtKB-SubCell"/>
</dbReference>
<name>A0A7Y0Q4F7_9FIRM</name>
<evidence type="ECO:0000259" key="8">
    <source>
        <dbReference type="SMART" id="SM01221"/>
    </source>
</evidence>
<keyword evidence="11" id="KW-1185">Reference proteome</keyword>
<dbReference type="Proteomes" id="UP000533476">
    <property type="component" value="Unassembled WGS sequence"/>
</dbReference>
<dbReference type="SUPFAM" id="SSF55116">
    <property type="entry name" value="Formiminotransferase domain of formiminotransferase-cyclodeaminase"/>
    <property type="match status" value="2"/>
</dbReference>
<proteinExistence type="predicted"/>
<dbReference type="RefSeq" id="WP_169100284.1">
    <property type="nucleotide sequence ID" value="NZ_JABBVZ010000043.1"/>
</dbReference>
<evidence type="ECO:0000256" key="3">
    <source>
        <dbReference type="ARBA" id="ARBA00012252"/>
    </source>
</evidence>
<evidence type="ECO:0000313" key="11">
    <source>
        <dbReference type="Proteomes" id="UP000533476"/>
    </source>
</evidence>
<evidence type="ECO:0000256" key="6">
    <source>
        <dbReference type="ARBA" id="ARBA00022808"/>
    </source>
</evidence>
<gene>
    <name evidence="10" type="primary">ftcD</name>
    <name evidence="10" type="ORF">HIJ39_12760</name>
</gene>
<feature type="domain" description="Formiminotransferase C-terminal subdomain" evidence="8">
    <location>
        <begin position="179"/>
        <end position="293"/>
    </location>
</feature>
<evidence type="ECO:0000256" key="5">
    <source>
        <dbReference type="ARBA" id="ARBA00022679"/>
    </source>
</evidence>
<dbReference type="Gene3D" id="3.30.70.670">
    <property type="entry name" value="Formiminotransferase, C-terminal subdomain"/>
    <property type="match status" value="1"/>
</dbReference>
<keyword evidence="5 10" id="KW-0808">Transferase</keyword>
<dbReference type="GO" id="GO:0019556">
    <property type="term" value="P:L-histidine catabolic process to glutamate and formamide"/>
    <property type="evidence" value="ECO:0007669"/>
    <property type="project" value="UniProtKB-UniPathway"/>
</dbReference>
<evidence type="ECO:0000256" key="1">
    <source>
        <dbReference type="ARBA" id="ARBA00004496"/>
    </source>
</evidence>
<dbReference type="PANTHER" id="PTHR12234">
    <property type="entry name" value="FORMIMINOTRANSFERASE-CYCLODEAMINASE"/>
    <property type="match status" value="1"/>
</dbReference>
<accession>A0A7Y0Q4F7</accession>
<keyword evidence="4" id="KW-0963">Cytoplasm</keyword>
<dbReference type="InterPro" id="IPR004227">
    <property type="entry name" value="Formiminotransferase_cat"/>
</dbReference>
<dbReference type="UniPathway" id="UPA00379">
    <property type="reaction ID" value="UER00555"/>
</dbReference>
<dbReference type="GO" id="GO:0005542">
    <property type="term" value="F:folic acid binding"/>
    <property type="evidence" value="ECO:0007669"/>
    <property type="project" value="UniProtKB-KW"/>
</dbReference>
<feature type="domain" description="Formiminotransferase N-terminal subdomain" evidence="9">
    <location>
        <begin position="4"/>
        <end position="178"/>
    </location>
</feature>
<dbReference type="Pfam" id="PF02971">
    <property type="entry name" value="FTCD"/>
    <property type="match status" value="1"/>
</dbReference>
<dbReference type="SMART" id="SM01221">
    <property type="entry name" value="FTCD"/>
    <property type="match status" value="1"/>
</dbReference>
<dbReference type="InterPro" id="IPR013802">
    <property type="entry name" value="Formiminotransferase_C"/>
</dbReference>
<dbReference type="AlphaFoldDB" id="A0A7Y0Q4F7"/>
<evidence type="ECO:0000256" key="2">
    <source>
        <dbReference type="ARBA" id="ARBA00005082"/>
    </source>
</evidence>
<dbReference type="EC" id="2.1.2.5" evidence="3"/>
<protein>
    <recommendedName>
        <fullName evidence="3">glutamate formimidoyltransferase</fullName>
        <ecNumber evidence="3">2.1.2.5</ecNumber>
    </recommendedName>
</protein>
<dbReference type="GO" id="GO:0030409">
    <property type="term" value="F:glutamate formimidoyltransferase activity"/>
    <property type="evidence" value="ECO:0007669"/>
    <property type="project" value="UniProtKB-EC"/>
</dbReference>
<dbReference type="InterPro" id="IPR051623">
    <property type="entry name" value="FTCD"/>
</dbReference>
<keyword evidence="6" id="KW-0369">Histidine metabolism</keyword>
<dbReference type="PANTHER" id="PTHR12234:SF1">
    <property type="entry name" value="FORMIMINOTRANSFERASE N-TERMINAL SUBDOMAIN-CONTAINING PROTEIN"/>
    <property type="match status" value="1"/>
</dbReference>
<comment type="subcellular location">
    <subcellularLocation>
        <location evidence="1">Cytoplasm</location>
    </subcellularLocation>
</comment>
<organism evidence="10 11">
    <name type="scientific">Sulfobacillus harzensis</name>
    <dbReference type="NCBI Taxonomy" id="2729629"/>
    <lineage>
        <taxon>Bacteria</taxon>
        <taxon>Bacillati</taxon>
        <taxon>Bacillota</taxon>
        <taxon>Clostridia</taxon>
        <taxon>Eubacteriales</taxon>
        <taxon>Clostridiales Family XVII. Incertae Sedis</taxon>
        <taxon>Sulfobacillus</taxon>
    </lineage>
</organism>
<evidence type="ECO:0000313" key="10">
    <source>
        <dbReference type="EMBL" id="NMP23209.1"/>
    </source>
</evidence>
<dbReference type="SMART" id="SM01222">
    <property type="entry name" value="FTCD_N"/>
    <property type="match status" value="1"/>
</dbReference>